<feature type="transmembrane region" description="Helical" evidence="6">
    <location>
        <begin position="53"/>
        <end position="71"/>
    </location>
</feature>
<feature type="domain" description="Cation efflux protein transmembrane" evidence="7">
    <location>
        <begin position="20"/>
        <end position="194"/>
    </location>
</feature>
<dbReference type="RefSeq" id="WP_160726526.1">
    <property type="nucleotide sequence ID" value="NZ_WTYC01000001.1"/>
</dbReference>
<comment type="caution">
    <text evidence="8">The sequence shown here is derived from an EMBL/GenBank/DDBJ whole genome shotgun (WGS) entry which is preliminary data.</text>
</comment>
<feature type="transmembrane region" description="Helical" evidence="6">
    <location>
        <begin position="20"/>
        <end position="41"/>
    </location>
</feature>
<accession>A0A844XPD7</accession>
<keyword evidence="5 6" id="KW-0472">Membrane</keyword>
<name>A0A844XPD7_9SPHN</name>
<dbReference type="GO" id="GO:0005385">
    <property type="term" value="F:zinc ion transmembrane transporter activity"/>
    <property type="evidence" value="ECO:0007669"/>
    <property type="project" value="TreeGrafter"/>
</dbReference>
<dbReference type="Gene3D" id="1.20.1510.10">
    <property type="entry name" value="Cation efflux protein transmembrane domain"/>
    <property type="match status" value="1"/>
</dbReference>
<dbReference type="SUPFAM" id="SSF161111">
    <property type="entry name" value="Cation efflux protein transmembrane domain-like"/>
    <property type="match status" value="1"/>
</dbReference>
<evidence type="ECO:0000256" key="6">
    <source>
        <dbReference type="SAM" id="Phobius"/>
    </source>
</evidence>
<evidence type="ECO:0000256" key="3">
    <source>
        <dbReference type="ARBA" id="ARBA00022906"/>
    </source>
</evidence>
<dbReference type="NCBIfam" id="TIGR01297">
    <property type="entry name" value="CDF"/>
    <property type="match status" value="1"/>
</dbReference>
<dbReference type="InterPro" id="IPR002524">
    <property type="entry name" value="Cation_efflux"/>
</dbReference>
<keyword evidence="3" id="KW-0862">Zinc</keyword>
<evidence type="ECO:0000259" key="7">
    <source>
        <dbReference type="Pfam" id="PF01545"/>
    </source>
</evidence>
<proteinExistence type="predicted"/>
<dbReference type="InterPro" id="IPR058533">
    <property type="entry name" value="Cation_efflux_TM"/>
</dbReference>
<feature type="transmembrane region" description="Helical" evidence="6">
    <location>
        <begin position="78"/>
        <end position="97"/>
    </location>
</feature>
<organism evidence="8 9">
    <name type="scientific">Qipengyuania vulgaris</name>
    <dbReference type="NCBI Taxonomy" id="291985"/>
    <lineage>
        <taxon>Bacteria</taxon>
        <taxon>Pseudomonadati</taxon>
        <taxon>Pseudomonadota</taxon>
        <taxon>Alphaproteobacteria</taxon>
        <taxon>Sphingomonadales</taxon>
        <taxon>Erythrobacteraceae</taxon>
        <taxon>Qipengyuania</taxon>
    </lineage>
</organism>
<dbReference type="InterPro" id="IPR027469">
    <property type="entry name" value="Cation_efflux_TMD_sf"/>
</dbReference>
<keyword evidence="3" id="KW-0864">Zinc transport</keyword>
<keyword evidence="3" id="KW-0813">Transport</keyword>
<keyword evidence="4 6" id="KW-1133">Transmembrane helix</keyword>
<evidence type="ECO:0000256" key="4">
    <source>
        <dbReference type="ARBA" id="ARBA00022989"/>
    </source>
</evidence>
<evidence type="ECO:0000313" key="8">
    <source>
        <dbReference type="EMBL" id="MXO46908.1"/>
    </source>
</evidence>
<keyword evidence="3" id="KW-0406">Ion transport</keyword>
<evidence type="ECO:0000256" key="5">
    <source>
        <dbReference type="ARBA" id="ARBA00023136"/>
    </source>
</evidence>
<evidence type="ECO:0000256" key="1">
    <source>
        <dbReference type="ARBA" id="ARBA00004141"/>
    </source>
</evidence>
<dbReference type="GO" id="GO:0005886">
    <property type="term" value="C:plasma membrane"/>
    <property type="evidence" value="ECO:0007669"/>
    <property type="project" value="TreeGrafter"/>
</dbReference>
<dbReference type="Pfam" id="PF01545">
    <property type="entry name" value="Cation_efflux"/>
    <property type="match status" value="1"/>
</dbReference>
<comment type="subcellular location">
    <subcellularLocation>
        <location evidence="1">Membrane</location>
        <topology evidence="1">Multi-pass membrane protein</topology>
    </subcellularLocation>
</comment>
<dbReference type="PANTHER" id="PTHR11562">
    <property type="entry name" value="CATION EFFLUX PROTEIN/ ZINC TRANSPORTER"/>
    <property type="match status" value="1"/>
</dbReference>
<feature type="transmembrane region" description="Helical" evidence="6">
    <location>
        <begin position="109"/>
        <end position="129"/>
    </location>
</feature>
<feature type="transmembrane region" description="Helical" evidence="6">
    <location>
        <begin position="141"/>
        <end position="162"/>
    </location>
</feature>
<protein>
    <submittedName>
        <fullName evidence="8">Cation diffusion facilitator family transporter</fullName>
    </submittedName>
</protein>
<dbReference type="OrthoDB" id="9799649at2"/>
<reference evidence="8 9" key="1">
    <citation type="submission" date="2019-12" db="EMBL/GenBank/DDBJ databases">
        <title>Genomic-based taxomic classification of the family Erythrobacteraceae.</title>
        <authorList>
            <person name="Xu L."/>
        </authorList>
    </citation>
    <scope>NUCLEOTIDE SEQUENCE [LARGE SCALE GENOMIC DNA]</scope>
    <source>
        <strain evidence="8 9">DSM 17792</strain>
    </source>
</reference>
<dbReference type="Proteomes" id="UP000448199">
    <property type="component" value="Unassembled WGS sequence"/>
</dbReference>
<dbReference type="AlphaFoldDB" id="A0A844XPD7"/>
<evidence type="ECO:0000256" key="2">
    <source>
        <dbReference type="ARBA" id="ARBA00022692"/>
    </source>
</evidence>
<keyword evidence="2 6" id="KW-0812">Transmembrane</keyword>
<evidence type="ECO:0000313" key="9">
    <source>
        <dbReference type="Proteomes" id="UP000448199"/>
    </source>
</evidence>
<dbReference type="EMBL" id="WTYC01000001">
    <property type="protein sequence ID" value="MXO46908.1"/>
    <property type="molecule type" value="Genomic_DNA"/>
</dbReference>
<dbReference type="InterPro" id="IPR050681">
    <property type="entry name" value="CDF/SLC30A"/>
</dbReference>
<dbReference type="PANTHER" id="PTHR11562:SF17">
    <property type="entry name" value="RE54080P-RELATED"/>
    <property type="match status" value="1"/>
</dbReference>
<gene>
    <name evidence="8" type="ORF">GRI69_01360</name>
</gene>
<sequence length="202" mass="21303">MSDCGCGPTEVETKEQRRALWIALILNGIMFIVEVTAGIIAQSTGLIADGLDMLTDASAYAIALAAIGRSANFKAKAATLSGSLLMLVGIGVLADVVRRAIVGTTPEGSWMIAIALVALVVNVVVLRLLSKQRRDEVHIRAAWIFTRADIVANSAVIASGVAVLLTSIGYFDLVVGAAIGLYVVKEALEILRKAKKARIESE</sequence>
<keyword evidence="9" id="KW-1185">Reference proteome</keyword>